<gene>
    <name evidence="2" type="ORF">BO87DRAFT_401481</name>
</gene>
<name>A0A318Y600_ASPNB</name>
<evidence type="ECO:0000313" key="3">
    <source>
        <dbReference type="Proteomes" id="UP000247647"/>
    </source>
</evidence>
<accession>A0A318Y600</accession>
<proteinExistence type="predicted"/>
<dbReference type="Proteomes" id="UP000247647">
    <property type="component" value="Unassembled WGS sequence"/>
</dbReference>
<dbReference type="EMBL" id="KZ821495">
    <property type="protein sequence ID" value="PYH29299.1"/>
    <property type="molecule type" value="Genomic_DNA"/>
</dbReference>
<reference evidence="2" key="1">
    <citation type="submission" date="2016-12" db="EMBL/GenBank/DDBJ databases">
        <title>The genomes of Aspergillus section Nigri reveals drivers in fungal speciation.</title>
        <authorList>
            <consortium name="DOE Joint Genome Institute"/>
            <person name="Vesth T.C."/>
            <person name="Nybo J."/>
            <person name="Theobald S."/>
            <person name="Brandl J."/>
            <person name="Frisvad J.C."/>
            <person name="Nielsen K.F."/>
            <person name="Lyhne E.K."/>
            <person name="Kogle M.E."/>
            <person name="Kuo A."/>
            <person name="Riley R."/>
            <person name="Clum A."/>
            <person name="Nolan M."/>
            <person name="Lipzen A."/>
            <person name="Salamov A."/>
            <person name="Henrissat B."/>
            <person name="Wiebenga A."/>
            <person name="De Vries R.P."/>
            <person name="Grigoriev I.V."/>
            <person name="Mortensen U.H."/>
            <person name="Andersen M.R."/>
            <person name="Baker S.E."/>
        </authorList>
    </citation>
    <scope>NUCLEOTIDE SEQUENCE [LARGE SCALE GENOMIC DNA]</scope>
    <source>
        <strain evidence="2">CBS 115656</strain>
    </source>
</reference>
<dbReference type="AlphaFoldDB" id="A0A318Y600"/>
<dbReference type="RefSeq" id="XP_025474777.1">
    <property type="nucleotide sequence ID" value="XM_025625616.1"/>
</dbReference>
<organism evidence="2 3">
    <name type="scientific">Aspergillus neoniger (strain CBS 115656)</name>
    <dbReference type="NCBI Taxonomy" id="1448310"/>
    <lineage>
        <taxon>Eukaryota</taxon>
        <taxon>Fungi</taxon>
        <taxon>Dikarya</taxon>
        <taxon>Ascomycota</taxon>
        <taxon>Pezizomycotina</taxon>
        <taxon>Eurotiomycetes</taxon>
        <taxon>Eurotiomycetidae</taxon>
        <taxon>Eurotiales</taxon>
        <taxon>Aspergillaceae</taxon>
        <taxon>Aspergillus</taxon>
        <taxon>Aspergillus subgen. Circumdati</taxon>
    </lineage>
</organism>
<keyword evidence="3" id="KW-1185">Reference proteome</keyword>
<sequence length="98" mass="10332">MAGWLALVSFPMGKRSTLGVATTLQEMQTLTGSAHPYPMGNPDEAHAKVGDDSGLIKMMMMIIIIIRDEQVGDDFGAVSVSENAPGMSDSPVAPPRSV</sequence>
<evidence type="ECO:0000313" key="2">
    <source>
        <dbReference type="EMBL" id="PYH29299.1"/>
    </source>
</evidence>
<evidence type="ECO:0000256" key="1">
    <source>
        <dbReference type="SAM" id="MobiDB-lite"/>
    </source>
</evidence>
<feature type="region of interest" description="Disordered" evidence="1">
    <location>
        <begin position="77"/>
        <end position="98"/>
    </location>
</feature>
<dbReference type="GeneID" id="37128072"/>
<protein>
    <submittedName>
        <fullName evidence="2">Uncharacterized protein</fullName>
    </submittedName>
</protein>